<proteinExistence type="predicted"/>
<accession>A0A975RSJ6</accession>
<evidence type="ECO:0000259" key="1">
    <source>
        <dbReference type="Pfam" id="PF24698"/>
    </source>
</evidence>
<dbReference type="Pfam" id="PF24698">
    <property type="entry name" value="DUF7662"/>
    <property type="match status" value="1"/>
</dbReference>
<organism evidence="2 3">
    <name type="scientific">Bradyrhizobium sediminis</name>
    <dbReference type="NCBI Taxonomy" id="2840469"/>
    <lineage>
        <taxon>Bacteria</taxon>
        <taxon>Pseudomonadati</taxon>
        <taxon>Pseudomonadota</taxon>
        <taxon>Alphaproteobacteria</taxon>
        <taxon>Hyphomicrobiales</taxon>
        <taxon>Nitrobacteraceae</taxon>
        <taxon>Bradyrhizobium</taxon>
    </lineage>
</organism>
<evidence type="ECO:0000313" key="3">
    <source>
        <dbReference type="Proteomes" id="UP000680805"/>
    </source>
</evidence>
<sequence length="89" mass="10309">MNDYDALRDYLKKQTLPEFVLSFEQIEEIIDAALPRAAHRASWWETLRSPQEKMPQREACLAGGYIATRQADGKSVKFRKMKAPDKPVR</sequence>
<evidence type="ECO:0000313" key="2">
    <source>
        <dbReference type="EMBL" id="QWG17806.1"/>
    </source>
</evidence>
<protein>
    <recommendedName>
        <fullName evidence="1">DUF7662 domain-containing protein</fullName>
    </recommendedName>
</protein>
<gene>
    <name evidence="2" type="ORF">KMZ68_23085</name>
</gene>
<feature type="domain" description="DUF7662" evidence="1">
    <location>
        <begin position="4"/>
        <end position="80"/>
    </location>
</feature>
<dbReference type="EMBL" id="CP076135">
    <property type="protein sequence ID" value="QWG17806.1"/>
    <property type="molecule type" value="Genomic_DNA"/>
</dbReference>
<dbReference type="Proteomes" id="UP000680805">
    <property type="component" value="Chromosome"/>
</dbReference>
<name>A0A975RSJ6_9BRAD</name>
<reference evidence="2" key="1">
    <citation type="submission" date="2021-06" db="EMBL/GenBank/DDBJ databases">
        <title>Bradyrhizobium sp. S2-11-2 Genome sequencing.</title>
        <authorList>
            <person name="Jin L."/>
        </authorList>
    </citation>
    <scope>NUCLEOTIDE SEQUENCE</scope>
    <source>
        <strain evidence="2">S2-11-2</strain>
    </source>
</reference>
<dbReference type="InterPro" id="IPR056079">
    <property type="entry name" value="DUF7662"/>
</dbReference>
<dbReference type="RefSeq" id="WP_215613430.1">
    <property type="nucleotide sequence ID" value="NZ_CP076135.1"/>
</dbReference>
<dbReference type="KEGG" id="bsei:KMZ68_23085"/>
<dbReference type="AlphaFoldDB" id="A0A975RSJ6"/>